<dbReference type="Pfam" id="PF01497">
    <property type="entry name" value="Peripla_BP_2"/>
    <property type="match status" value="1"/>
</dbReference>
<proteinExistence type="inferred from homology"/>
<dbReference type="RefSeq" id="WP_371754670.1">
    <property type="nucleotide sequence ID" value="NZ_JAYJLD010000019.1"/>
</dbReference>
<comment type="caution">
    <text evidence="4">The sequence shown here is derived from an EMBL/GenBank/DDBJ whole genome shotgun (WGS) entry which is preliminary data.</text>
</comment>
<dbReference type="InterPro" id="IPR050902">
    <property type="entry name" value="ABC_Transporter_SBP"/>
</dbReference>
<dbReference type="SUPFAM" id="SSF53807">
    <property type="entry name" value="Helical backbone' metal receptor"/>
    <property type="match status" value="1"/>
</dbReference>
<dbReference type="InterPro" id="IPR002491">
    <property type="entry name" value="ABC_transptr_periplasmic_BD"/>
</dbReference>
<dbReference type="PANTHER" id="PTHR30535:SF34">
    <property type="entry name" value="MOLYBDATE-BINDING PROTEIN MOLA"/>
    <property type="match status" value="1"/>
</dbReference>
<protein>
    <submittedName>
        <fullName evidence="4">Helical backbone metal receptor</fullName>
    </submittedName>
</protein>
<keyword evidence="2" id="KW-0732">Signal</keyword>
<keyword evidence="4" id="KW-0675">Receptor</keyword>
<evidence type="ECO:0000256" key="2">
    <source>
        <dbReference type="ARBA" id="ARBA00022729"/>
    </source>
</evidence>
<name>A0ABU5ZMM3_9BACL</name>
<feature type="domain" description="Fe/B12 periplasmic-binding" evidence="3">
    <location>
        <begin position="22"/>
        <end position="263"/>
    </location>
</feature>
<evidence type="ECO:0000313" key="4">
    <source>
        <dbReference type="EMBL" id="MEB3102546.1"/>
    </source>
</evidence>
<organism evidence="4 5">
    <name type="scientific">Ferviditalea candida</name>
    <dbReference type="NCBI Taxonomy" id="3108399"/>
    <lineage>
        <taxon>Bacteria</taxon>
        <taxon>Bacillati</taxon>
        <taxon>Bacillota</taxon>
        <taxon>Bacilli</taxon>
        <taxon>Bacillales</taxon>
        <taxon>Paenibacillaceae</taxon>
        <taxon>Ferviditalea</taxon>
    </lineage>
</organism>
<evidence type="ECO:0000256" key="1">
    <source>
        <dbReference type="ARBA" id="ARBA00008814"/>
    </source>
</evidence>
<sequence length="263" mass="29821">MTLKVVQDHLQRPVSFMYPPRKIISLCPSITETLYALGLGGQIAGRTRYCIHPADQVKQAAIVGGTKQVKEELISRLQPDLIIAEKEENSKDMVEHLAEHFPVYACNVENFDDALKMIHDLGVICNREEAADKMASAVIEQFGHLQPSRAGRAAYVIWRNPYMVAGGRTFIDSILKKSGFNNVFRDLLERYPVVTIEDFLREKPDFILLSSEPYPFKDQHKEEFLQQVPGAKPVLVDGESFSWYGVHMIKTPAYLNALLKEMI</sequence>
<dbReference type="Proteomes" id="UP001310386">
    <property type="component" value="Unassembled WGS sequence"/>
</dbReference>
<accession>A0ABU5ZMM3</accession>
<comment type="similarity">
    <text evidence="1">Belongs to the bacterial solute-binding protein 8 family.</text>
</comment>
<evidence type="ECO:0000313" key="5">
    <source>
        <dbReference type="Proteomes" id="UP001310386"/>
    </source>
</evidence>
<dbReference type="PANTHER" id="PTHR30535">
    <property type="entry name" value="VITAMIN B12-BINDING PROTEIN"/>
    <property type="match status" value="1"/>
</dbReference>
<dbReference type="InterPro" id="IPR054828">
    <property type="entry name" value="Vit_B12_bind_prot"/>
</dbReference>
<dbReference type="Gene3D" id="3.40.50.1980">
    <property type="entry name" value="Nitrogenase molybdenum iron protein domain"/>
    <property type="match status" value="2"/>
</dbReference>
<dbReference type="PROSITE" id="PS50983">
    <property type="entry name" value="FE_B12_PBP"/>
    <property type="match status" value="1"/>
</dbReference>
<dbReference type="EMBL" id="JAYJLD010000019">
    <property type="protein sequence ID" value="MEB3102546.1"/>
    <property type="molecule type" value="Genomic_DNA"/>
</dbReference>
<dbReference type="NCBIfam" id="NF038402">
    <property type="entry name" value="TroA_like"/>
    <property type="match status" value="1"/>
</dbReference>
<keyword evidence="5" id="KW-1185">Reference proteome</keyword>
<evidence type="ECO:0000259" key="3">
    <source>
        <dbReference type="PROSITE" id="PS50983"/>
    </source>
</evidence>
<reference evidence="4" key="1">
    <citation type="submission" date="2023-12" db="EMBL/GenBank/DDBJ databases">
        <title>Fervidustalea candida gen. nov., sp. nov., a novel member of the family Paenibacillaceae isolated from a geothermal area.</title>
        <authorList>
            <person name="Li W.-J."/>
            <person name="Jiao J.-Y."/>
            <person name="Chen Y."/>
        </authorList>
    </citation>
    <scope>NUCLEOTIDE SEQUENCE</scope>
    <source>
        <strain evidence="4">SYSU GA230002</strain>
    </source>
</reference>
<gene>
    <name evidence="4" type="ORF">VF724_12820</name>
</gene>